<dbReference type="RefSeq" id="YP_009666675.1">
    <property type="nucleotide sequence ID" value="NC_043530.1"/>
</dbReference>
<accession>A0A2K9VS56</accession>
<dbReference type="PANTHER" id="PTHR46609">
    <property type="entry name" value="EXONUCLEASE, PHAGE-TYPE/RECB, C-TERMINAL DOMAIN-CONTAINING PROTEIN"/>
    <property type="match status" value="1"/>
</dbReference>
<dbReference type="EMBL" id="MF375894">
    <property type="protein sequence ID" value="AUV65282.1"/>
    <property type="molecule type" value="Genomic_DNA"/>
</dbReference>
<keyword evidence="1" id="KW-0378">Hydrolase</keyword>
<dbReference type="InterPro" id="IPR011604">
    <property type="entry name" value="PDDEXK-like_dom_sf"/>
</dbReference>
<dbReference type="InterPro" id="IPR051703">
    <property type="entry name" value="NF-kappa-B_Signaling_Reg"/>
</dbReference>
<dbReference type="Gene3D" id="3.90.320.10">
    <property type="match status" value="1"/>
</dbReference>
<dbReference type="PANTHER" id="PTHR46609:SF8">
    <property type="entry name" value="YQAJ VIRAL RECOMBINASE DOMAIN-CONTAINING PROTEIN"/>
    <property type="match status" value="1"/>
</dbReference>
<proteinExistence type="predicted"/>
<dbReference type="SUPFAM" id="SSF52980">
    <property type="entry name" value="Restriction endonuclease-like"/>
    <property type="match status" value="1"/>
</dbReference>
<dbReference type="GeneID" id="40526955"/>
<sequence length="403" mass="46909">MVAREQLSAEQRILLEMYFHNNYVKRLQSPSFRLSRDEILRVERATRLQSKNYLWHMLRIDRNTASGGKSADRVFIATDAMTYGLEQEDELKRDKATMRLIRETIEKTLNKKAVKRATKCGMFLSSFGLHAASPDAYFELEDGTFVPVEIKCPHSFRDVTIEQMRQKLNDRQPRYVVPHTAFTVNKRGAPLFFVKNTKEHYHQMQKQMYVMNAPMCVYVVKFAANEYVISSVMRDETECAKQREVEEKEFNKWVANNSIHKKYSSAWKRQQSLLSASYTTEQAKRLAERGLFHHFGQLKCVYCDATFDAEASFDFVMQKHYCTDNSVEEDIKVAVDKFVSHSKRVESLQKHDADVDLAAQGVYHDGTTGLRTFCCNRRVSMTTTTIKHNDNCEYVKIIKMDNI</sequence>
<dbReference type="InterPro" id="IPR011335">
    <property type="entry name" value="Restrct_endonuc-II-like"/>
</dbReference>
<organism evidence="1 2">
    <name type="scientific">Mythimna unipuncta nucleopolyhedrovirus</name>
    <dbReference type="NCBI Taxonomy" id="447897"/>
    <lineage>
        <taxon>Viruses</taxon>
        <taxon>Viruses incertae sedis</taxon>
        <taxon>Naldaviricetes</taxon>
        <taxon>Lefavirales</taxon>
        <taxon>Baculoviridae</taxon>
        <taxon>Alphabaculovirus</taxon>
    </lineage>
</organism>
<keyword evidence="2" id="KW-1185">Reference proteome</keyword>
<protein>
    <submittedName>
        <fullName evidence="1">Alkaline exonuclease</fullName>
    </submittedName>
</protein>
<keyword evidence="1" id="KW-0269">Exonuclease</keyword>
<name>A0A2K9VS56_9ABAC</name>
<dbReference type="SUPFAM" id="SSF57924">
    <property type="entry name" value="Inhibitor of apoptosis (IAP) repeat"/>
    <property type="match status" value="1"/>
</dbReference>
<dbReference type="Proteomes" id="UP000297194">
    <property type="component" value="Segment"/>
</dbReference>
<evidence type="ECO:0000313" key="1">
    <source>
        <dbReference type="EMBL" id="AUV65282.1"/>
    </source>
</evidence>
<dbReference type="KEGG" id="vg:40526955"/>
<dbReference type="GO" id="GO:0004527">
    <property type="term" value="F:exonuclease activity"/>
    <property type="evidence" value="ECO:0007669"/>
    <property type="project" value="UniProtKB-KW"/>
</dbReference>
<keyword evidence="1" id="KW-0540">Nuclease</keyword>
<reference evidence="1" key="1">
    <citation type="journal article" date="2017" name="Virus Genes">
        <title>The complete genome sequence of a third distinct baculovirus isolated from the true armyworm, Mythimna unipuncta, contains two copies of the lef-7 gene.</title>
        <authorList>
            <person name="Harrison R.L."/>
            <person name="Mowery J.D."/>
            <person name="Rowley D.L."/>
            <person name="Bauchan G.R."/>
            <person name="Theilmann D.A."/>
            <person name="Rohrmann G.F."/>
            <person name="Erlandson M.A."/>
        </authorList>
    </citation>
    <scope>NUCLEOTIDE SEQUENCE [LARGE SCALE GENOMIC DNA]</scope>
    <source>
        <strain evidence="1">#7</strain>
    </source>
</reference>
<evidence type="ECO:0000313" key="2">
    <source>
        <dbReference type="Proteomes" id="UP000297194"/>
    </source>
</evidence>